<keyword evidence="1" id="KW-0863">Zinc-finger</keyword>
<evidence type="ECO:0000256" key="2">
    <source>
        <dbReference type="SAM" id="MobiDB-lite"/>
    </source>
</evidence>
<dbReference type="Gene3D" id="4.10.1000.10">
    <property type="entry name" value="Zinc finger, CCCH-type"/>
    <property type="match status" value="1"/>
</dbReference>
<dbReference type="GO" id="GO:0008270">
    <property type="term" value="F:zinc ion binding"/>
    <property type="evidence" value="ECO:0007669"/>
    <property type="project" value="UniProtKB-KW"/>
</dbReference>
<organism evidence="4 5">
    <name type="scientific">Lepraria neglecta</name>
    <dbReference type="NCBI Taxonomy" id="209136"/>
    <lineage>
        <taxon>Eukaryota</taxon>
        <taxon>Fungi</taxon>
        <taxon>Dikarya</taxon>
        <taxon>Ascomycota</taxon>
        <taxon>Pezizomycotina</taxon>
        <taxon>Lecanoromycetes</taxon>
        <taxon>OSLEUM clade</taxon>
        <taxon>Lecanoromycetidae</taxon>
        <taxon>Lecanorales</taxon>
        <taxon>Lecanorineae</taxon>
        <taxon>Stereocaulaceae</taxon>
        <taxon>Lepraria</taxon>
    </lineage>
</organism>
<protein>
    <recommendedName>
        <fullName evidence="3">C3H1-type domain-containing protein</fullName>
    </recommendedName>
</protein>
<dbReference type="Proteomes" id="UP001276659">
    <property type="component" value="Unassembled WGS sequence"/>
</dbReference>
<feature type="zinc finger region" description="C3H1-type" evidence="1">
    <location>
        <begin position="421"/>
        <end position="450"/>
    </location>
</feature>
<keyword evidence="1" id="KW-0479">Metal-binding</keyword>
<comment type="caution">
    <text evidence="4">The sequence shown here is derived from an EMBL/GenBank/DDBJ whole genome shotgun (WGS) entry which is preliminary data.</text>
</comment>
<keyword evidence="1" id="KW-0862">Zinc</keyword>
<feature type="region of interest" description="Disordered" evidence="2">
    <location>
        <begin position="209"/>
        <end position="298"/>
    </location>
</feature>
<feature type="compositionally biased region" description="Polar residues" evidence="2">
    <location>
        <begin position="216"/>
        <end position="242"/>
    </location>
</feature>
<feature type="compositionally biased region" description="Polar residues" evidence="2">
    <location>
        <begin position="567"/>
        <end position="576"/>
    </location>
</feature>
<reference evidence="4" key="1">
    <citation type="submission" date="2022-11" db="EMBL/GenBank/DDBJ databases">
        <title>Chromosomal genome sequence assembly and mating type (MAT) locus characterization of the leprose asexual lichenized fungus Lepraria neglecta (Nyl.) Erichsen.</title>
        <authorList>
            <person name="Allen J.L."/>
            <person name="Pfeffer B."/>
        </authorList>
    </citation>
    <scope>NUCLEOTIDE SEQUENCE</scope>
    <source>
        <strain evidence="4">Allen 5258</strain>
    </source>
</reference>
<feature type="region of interest" description="Disordered" evidence="2">
    <location>
        <begin position="505"/>
        <end position="583"/>
    </location>
</feature>
<dbReference type="AlphaFoldDB" id="A0AAE0DN59"/>
<dbReference type="InterPro" id="IPR000571">
    <property type="entry name" value="Znf_CCCH"/>
</dbReference>
<evidence type="ECO:0000313" key="4">
    <source>
        <dbReference type="EMBL" id="KAK3173233.1"/>
    </source>
</evidence>
<feature type="domain" description="C3H1-type" evidence="3">
    <location>
        <begin position="368"/>
        <end position="397"/>
    </location>
</feature>
<dbReference type="EMBL" id="JASNWA010000007">
    <property type="protein sequence ID" value="KAK3173233.1"/>
    <property type="molecule type" value="Genomic_DNA"/>
</dbReference>
<evidence type="ECO:0000256" key="1">
    <source>
        <dbReference type="PROSITE-ProRule" id="PRU00723"/>
    </source>
</evidence>
<feature type="domain" description="C3H1-type" evidence="3">
    <location>
        <begin position="421"/>
        <end position="450"/>
    </location>
</feature>
<evidence type="ECO:0000313" key="5">
    <source>
        <dbReference type="Proteomes" id="UP001276659"/>
    </source>
</evidence>
<dbReference type="PROSITE" id="PS50103">
    <property type="entry name" value="ZF_C3H1"/>
    <property type="match status" value="2"/>
</dbReference>
<evidence type="ECO:0000259" key="3">
    <source>
        <dbReference type="PROSITE" id="PS50103"/>
    </source>
</evidence>
<gene>
    <name evidence="4" type="ORF">OEA41_006562</name>
</gene>
<proteinExistence type="predicted"/>
<accession>A0AAE0DN59</accession>
<name>A0AAE0DN59_9LECA</name>
<keyword evidence="5" id="KW-1185">Reference proteome</keyword>
<feature type="zinc finger region" description="C3H1-type" evidence="1">
    <location>
        <begin position="368"/>
        <end position="397"/>
    </location>
</feature>
<feature type="compositionally biased region" description="Polar residues" evidence="2">
    <location>
        <begin position="517"/>
        <end position="529"/>
    </location>
</feature>
<sequence>MDEAMGTSVSGVSEDDDQHLDISSPIWRVSALADGLERHAVKVNIPNNDKGHPISTIAITIASEHIPGLDQPYQTCKIGSMITAGADQANRLAVMSGLLLHIQLFCQEHEIKHLASDNQGDDFAARVLTLAGFKRCACRLPGLVNDGSQLCLPFAVLQTRAGEQPKEVGIVRFVDNDIGFLPSEHSREQIVTKDTQSCGQITTYENNEQALREAQKSQSKPVSTPKESSEIQGNVHGNNKQILNEAKVSQPKGISAPKETSEGQSTTHRENEQALREAQISQSKRMSMPKNYDSNATTDSDEVEVISFRSLTKGLVQGSPPIKTEPGLASVPQTANIDEAQARIDKIIHDSTFAPPHSRNSIATPGKLGKKEYCTYYLRTGKCDYMQIGCKYKHEYPEDEETLGKLTQTPYYQTPQTPGVLGKKEYCTYYLRTGMCDYMQEGCRYKHEYPEDEETRRKLNLRKLPRWLEERQAQAFMDRNQTFMDGNNSANVGVRVKAELDGFLAGGSDDHLRRSSGYDQSFRAGNQSRAPRKRSYESSGSSSENTVKNEYAAGEFGHLNDRRTAKNSRYSDQYAPQSRGREERARLFHSENSSNASHFTSQDGGVMLGRYQVEAPEPRRAIGGRDFAKEGTLDGEALRAPRSGRVRDVNQGTIGYGRGCYIGPGRGH</sequence>